<reference evidence="3" key="1">
    <citation type="submission" date="2019-03" db="EMBL/GenBank/DDBJ databases">
        <title>Aquabacterium pictum sp.nov., the first bacteriochlorophyll a-containing freshwater bacterium in the genus Aquabacterium of the class Betaproteobacteria.</title>
        <authorList>
            <person name="Hirose S."/>
            <person name="Tank M."/>
            <person name="Hara E."/>
            <person name="Tamaki H."/>
            <person name="Takaichi S."/>
            <person name="Haruta S."/>
            <person name="Hanada S."/>
        </authorList>
    </citation>
    <scope>NUCLEOTIDE SEQUENCE [LARGE SCALE GENOMIC DNA]</scope>
    <source>
        <strain evidence="3">W35</strain>
    </source>
</reference>
<evidence type="ECO:0000313" key="2">
    <source>
        <dbReference type="EMBL" id="GCL61124.1"/>
    </source>
</evidence>
<evidence type="ECO:0000256" key="1">
    <source>
        <dbReference type="SAM" id="MobiDB-lite"/>
    </source>
</evidence>
<keyword evidence="3" id="KW-1185">Reference proteome</keyword>
<feature type="region of interest" description="Disordered" evidence="1">
    <location>
        <begin position="1"/>
        <end position="44"/>
    </location>
</feature>
<dbReference type="RefSeq" id="WP_265575314.1">
    <property type="nucleotide sequence ID" value="NZ_BJCL01000001.1"/>
</dbReference>
<feature type="compositionally biased region" description="Low complexity" evidence="1">
    <location>
        <begin position="16"/>
        <end position="27"/>
    </location>
</feature>
<name>A0A480AHL3_9BURK</name>
<accession>A0A480AHL3</accession>
<gene>
    <name evidence="2" type="ORF">AQPW35_02050</name>
</gene>
<dbReference type="AlphaFoldDB" id="A0A480AHL3"/>
<organism evidence="2 3">
    <name type="scientific">Pseudaquabacterium pictum</name>
    <dbReference type="NCBI Taxonomy" id="2315236"/>
    <lineage>
        <taxon>Bacteria</taxon>
        <taxon>Pseudomonadati</taxon>
        <taxon>Pseudomonadota</taxon>
        <taxon>Betaproteobacteria</taxon>
        <taxon>Burkholderiales</taxon>
        <taxon>Sphaerotilaceae</taxon>
        <taxon>Pseudaquabacterium</taxon>
    </lineage>
</organism>
<proteinExistence type="predicted"/>
<protein>
    <submittedName>
        <fullName evidence="2">Uncharacterized protein</fullName>
    </submittedName>
</protein>
<evidence type="ECO:0000313" key="3">
    <source>
        <dbReference type="Proteomes" id="UP000301751"/>
    </source>
</evidence>
<comment type="caution">
    <text evidence="2">The sequence shown here is derived from an EMBL/GenBank/DDBJ whole genome shotgun (WGS) entry which is preliminary data.</text>
</comment>
<sequence length="44" mass="4539">MSKGQRGNKEAKKPKAVPAAPVPEAVAGVLPSGRSAPLPHPKKR</sequence>
<dbReference type="Proteomes" id="UP000301751">
    <property type="component" value="Unassembled WGS sequence"/>
</dbReference>
<dbReference type="EMBL" id="BJCL01000001">
    <property type="protein sequence ID" value="GCL61124.1"/>
    <property type="molecule type" value="Genomic_DNA"/>
</dbReference>